<evidence type="ECO:0000313" key="2">
    <source>
        <dbReference type="EMBL" id="TNM48316.1"/>
    </source>
</evidence>
<keyword evidence="1" id="KW-0812">Transmembrane</keyword>
<keyword evidence="1" id="KW-1133">Transmembrane helix</keyword>
<keyword evidence="3" id="KW-1185">Reference proteome</keyword>
<sequence>MGTASGDRSVPGLSPAAFLLRGLAVGLAAGLIAFVVAFAFGEPYVDDAIALEESAAAHTDADHAKDDADKADESADDAGMVEVSRDNQRSWGLLTGTLAIGAALGGLASLAAAAVLGRLGNLSARGSTALVVLIGFVAVTLVPFTKYPATPPAVGSGETIGGRTASYFGLLLISVLAAIAVVVLANRLCARLDGWTAAFIGAGVYVAVVSVAAALLPSVNELGDFPADTLWYFRRSSLITLAALWASIGVGLTLLVGRMHDRVAADLARRALAASL</sequence>
<gene>
    <name evidence="2" type="ORF">FHP29_02095</name>
</gene>
<protein>
    <submittedName>
        <fullName evidence="2">CbtA family protein</fullName>
    </submittedName>
</protein>
<dbReference type="OrthoDB" id="6851830at2"/>
<feature type="transmembrane region" description="Helical" evidence="1">
    <location>
        <begin position="197"/>
        <end position="216"/>
    </location>
</feature>
<feature type="transmembrane region" description="Helical" evidence="1">
    <location>
        <begin position="18"/>
        <end position="40"/>
    </location>
</feature>
<reference evidence="2 3" key="1">
    <citation type="journal article" date="2016" name="Int. J. Syst. Evol. Microbiol.">
        <title>Nocardioides albidus sp. nov., an actinobacterium isolated from garden soil.</title>
        <authorList>
            <person name="Singh H."/>
            <person name="Du J."/>
            <person name="Trinh H."/>
            <person name="Won K."/>
            <person name="Yang J.E."/>
            <person name="Yin C."/>
            <person name="Kook M."/>
            <person name="Yi T.H."/>
        </authorList>
    </citation>
    <scope>NUCLEOTIDE SEQUENCE [LARGE SCALE GENOMIC DNA]</scope>
    <source>
        <strain evidence="2 3">CCTCC AB 2015297</strain>
    </source>
</reference>
<feature type="transmembrane region" description="Helical" evidence="1">
    <location>
        <begin position="236"/>
        <end position="257"/>
    </location>
</feature>
<feature type="transmembrane region" description="Helical" evidence="1">
    <location>
        <begin position="91"/>
        <end position="116"/>
    </location>
</feature>
<dbReference type="InterPro" id="IPR012666">
    <property type="entry name" value="CbtA_put"/>
</dbReference>
<feature type="transmembrane region" description="Helical" evidence="1">
    <location>
        <begin position="165"/>
        <end position="185"/>
    </location>
</feature>
<organism evidence="2 3">
    <name type="scientific">Nocardioides albidus</name>
    <dbReference type="NCBI Taxonomy" id="1517589"/>
    <lineage>
        <taxon>Bacteria</taxon>
        <taxon>Bacillati</taxon>
        <taxon>Actinomycetota</taxon>
        <taxon>Actinomycetes</taxon>
        <taxon>Propionibacteriales</taxon>
        <taxon>Nocardioidaceae</taxon>
        <taxon>Nocardioides</taxon>
    </lineage>
</organism>
<dbReference type="EMBL" id="VDMP01000013">
    <property type="protein sequence ID" value="TNM48316.1"/>
    <property type="molecule type" value="Genomic_DNA"/>
</dbReference>
<dbReference type="AlphaFoldDB" id="A0A5C4WLF1"/>
<comment type="caution">
    <text evidence="2">The sequence shown here is derived from an EMBL/GenBank/DDBJ whole genome shotgun (WGS) entry which is preliminary data.</text>
</comment>
<evidence type="ECO:0000313" key="3">
    <source>
        <dbReference type="Proteomes" id="UP000313231"/>
    </source>
</evidence>
<dbReference type="Pfam" id="PF09490">
    <property type="entry name" value="CbtA"/>
    <property type="match status" value="1"/>
</dbReference>
<accession>A0A5C4WLF1</accession>
<proteinExistence type="predicted"/>
<feature type="transmembrane region" description="Helical" evidence="1">
    <location>
        <begin position="128"/>
        <end position="145"/>
    </location>
</feature>
<evidence type="ECO:0000256" key="1">
    <source>
        <dbReference type="SAM" id="Phobius"/>
    </source>
</evidence>
<keyword evidence="1" id="KW-0472">Membrane</keyword>
<name>A0A5C4WLF1_9ACTN</name>
<dbReference type="Proteomes" id="UP000313231">
    <property type="component" value="Unassembled WGS sequence"/>
</dbReference>
<dbReference type="RefSeq" id="WP_139621216.1">
    <property type="nucleotide sequence ID" value="NZ_VDMP01000013.1"/>
</dbReference>